<dbReference type="PANTHER" id="PTHR13914">
    <property type="entry name" value="PROLINE OXIDASE"/>
    <property type="match status" value="1"/>
</dbReference>
<accession>W9GI51</accession>
<dbReference type="EMBL" id="AWSA01000001">
    <property type="protein sequence ID" value="EWT03539.1"/>
    <property type="molecule type" value="Genomic_DNA"/>
</dbReference>
<keyword evidence="7" id="KW-0642">Proline metabolism</keyword>
<dbReference type="PANTHER" id="PTHR13914:SF0">
    <property type="entry name" value="PROLINE DEHYDROGENASE 1, MITOCHONDRIAL"/>
    <property type="match status" value="1"/>
</dbReference>
<dbReference type="UniPathway" id="UPA00261">
    <property type="reaction ID" value="UER00373"/>
</dbReference>
<dbReference type="PIRSF" id="PIRSF000196">
    <property type="entry name" value="Pro_dehydrog"/>
    <property type="match status" value="1"/>
</dbReference>
<evidence type="ECO:0000313" key="13">
    <source>
        <dbReference type="Proteomes" id="UP000019489"/>
    </source>
</evidence>
<dbReference type="Proteomes" id="UP000019489">
    <property type="component" value="Unassembled WGS sequence"/>
</dbReference>
<feature type="binding site" evidence="10">
    <location>
        <begin position="229"/>
        <end position="230"/>
    </location>
    <ligand>
        <name>FAD</name>
        <dbReference type="ChEBI" id="CHEBI:57692"/>
    </ligand>
</feature>
<feature type="binding site" evidence="9">
    <location>
        <position position="100"/>
    </location>
    <ligand>
        <name>substrate</name>
    </ligand>
</feature>
<keyword evidence="4 10" id="KW-0547">Nucleotide-binding</keyword>
<dbReference type="InterPro" id="IPR002872">
    <property type="entry name" value="Proline_DH_dom"/>
</dbReference>
<evidence type="ECO:0000256" key="6">
    <source>
        <dbReference type="ARBA" id="ARBA00023002"/>
    </source>
</evidence>
<comment type="pathway">
    <text evidence="1">Amino-acid degradation; L-proline degradation into L-glutamate; L-glutamate from L-proline: step 1/2.</text>
</comment>
<evidence type="ECO:0000256" key="5">
    <source>
        <dbReference type="ARBA" id="ARBA00022827"/>
    </source>
</evidence>
<feature type="domain" description="Proline dehydrogenase" evidence="11">
    <location>
        <begin position="45"/>
        <end position="302"/>
    </location>
</feature>
<feature type="binding site" evidence="10">
    <location>
        <begin position="190"/>
        <end position="192"/>
    </location>
    <ligand>
        <name>FAD</name>
        <dbReference type="ChEBI" id="CHEBI:57692"/>
    </ligand>
</feature>
<dbReference type="InterPro" id="IPR015659">
    <property type="entry name" value="Proline_oxidase"/>
</dbReference>
<gene>
    <name evidence="12" type="ORF">N865_08765</name>
</gene>
<evidence type="ECO:0000256" key="10">
    <source>
        <dbReference type="PIRSR" id="PIRSR000196-2"/>
    </source>
</evidence>
<organism evidence="12 13">
    <name type="scientific">Intrasporangium oryzae NRRL B-24470</name>
    <dbReference type="NCBI Taxonomy" id="1386089"/>
    <lineage>
        <taxon>Bacteria</taxon>
        <taxon>Bacillati</taxon>
        <taxon>Actinomycetota</taxon>
        <taxon>Actinomycetes</taxon>
        <taxon>Micrococcales</taxon>
        <taxon>Intrasporangiaceae</taxon>
        <taxon>Intrasporangium</taxon>
    </lineage>
</organism>
<comment type="caution">
    <text evidence="12">The sequence shown here is derived from an EMBL/GenBank/DDBJ whole genome shotgun (WGS) entry which is preliminary data.</text>
</comment>
<protein>
    <recommendedName>
        <fullName evidence="2">proline dehydrogenase</fullName>
        <ecNumber evidence="2">1.5.5.2</ecNumber>
    </recommendedName>
</protein>
<feature type="binding site" evidence="9">
    <location>
        <position position="292"/>
    </location>
    <ligand>
        <name>substrate</name>
    </ligand>
</feature>
<evidence type="ECO:0000256" key="1">
    <source>
        <dbReference type="ARBA" id="ARBA00004739"/>
    </source>
</evidence>
<name>W9GI51_9MICO</name>
<keyword evidence="6" id="KW-0560">Oxidoreductase</keyword>
<dbReference type="Gene3D" id="3.20.20.220">
    <property type="match status" value="1"/>
</dbReference>
<reference evidence="12 13" key="1">
    <citation type="submission" date="2013-08" db="EMBL/GenBank/DDBJ databases">
        <title>Intrasporangium oryzae NRRL B-24470.</title>
        <authorList>
            <person name="Liu H."/>
            <person name="Wang G."/>
        </authorList>
    </citation>
    <scope>NUCLEOTIDE SEQUENCE [LARGE SCALE GENOMIC DNA]</scope>
    <source>
        <strain evidence="12 13">NRRL B-24470</strain>
    </source>
</reference>
<keyword evidence="3" id="KW-0285">Flavoprotein</keyword>
<keyword evidence="5 10" id="KW-0274">FAD</keyword>
<evidence type="ECO:0000256" key="8">
    <source>
        <dbReference type="ARBA" id="ARBA00048779"/>
    </source>
</evidence>
<feature type="binding site" evidence="9">
    <location>
        <position position="291"/>
    </location>
    <ligand>
        <name>substrate</name>
    </ligand>
</feature>
<dbReference type="InterPro" id="IPR008219">
    <property type="entry name" value="PRODH_bac_arc"/>
</dbReference>
<proteinExistence type="predicted"/>
<evidence type="ECO:0000256" key="2">
    <source>
        <dbReference type="ARBA" id="ARBA00012695"/>
    </source>
</evidence>
<dbReference type="Pfam" id="PF01619">
    <property type="entry name" value="Pro_dh"/>
    <property type="match status" value="1"/>
</dbReference>
<dbReference type="STRING" id="1386089.N865_08765"/>
<dbReference type="EC" id="1.5.5.2" evidence="2"/>
<comment type="cofactor">
    <cofactor evidence="10">
        <name>FAD</name>
        <dbReference type="ChEBI" id="CHEBI:57692"/>
    </cofactor>
    <text evidence="10">Binds 1 FAD per subunit.</text>
</comment>
<evidence type="ECO:0000313" key="12">
    <source>
        <dbReference type="EMBL" id="EWT03539.1"/>
    </source>
</evidence>
<evidence type="ECO:0000256" key="9">
    <source>
        <dbReference type="PIRSR" id="PIRSR000196-1"/>
    </source>
</evidence>
<dbReference type="OrthoDB" id="9773461at2"/>
<dbReference type="GO" id="GO:0010133">
    <property type="term" value="P:L-proline catabolic process to L-glutamate"/>
    <property type="evidence" value="ECO:0007669"/>
    <property type="project" value="UniProtKB-UniPathway"/>
</dbReference>
<evidence type="ECO:0000259" key="11">
    <source>
        <dbReference type="Pfam" id="PF01619"/>
    </source>
</evidence>
<keyword evidence="13" id="KW-1185">Reference proteome</keyword>
<evidence type="ECO:0000256" key="7">
    <source>
        <dbReference type="ARBA" id="ARBA00023062"/>
    </source>
</evidence>
<dbReference type="GO" id="GO:0000166">
    <property type="term" value="F:nucleotide binding"/>
    <property type="evidence" value="ECO:0007669"/>
    <property type="project" value="UniProtKB-KW"/>
</dbReference>
<sequence length="311" mass="34153">MLRNSLLQLSKQERIRDVIEKAPVSRAVVKRFVPGAERADVVGAAAEIAASGRLSTIDYLGEDTLDLAQAQHTRDAYVSLLTALRDQGLTQAGKVEVSLKLSALGQALPGDGNKIALDHAREICTLAAEAGTTVTLDMEDHTTTDLTLDALRELRADFPTVGAVLQAYLHRTEGDARDLAYAGSRVRLCKGAYKEPESVAFQSSADVDKSYVRCLKILMQGEGYPMVASHDPRLIEIAGALAGQAGRNPSSFEYQMLYGIRPEEQQRIADRGDQMRVYIPYGQEWYGYLMRRMAERPANVMFFLRGVATKG</sequence>
<feature type="binding site" evidence="10">
    <location>
        <position position="138"/>
    </location>
    <ligand>
        <name>FAD</name>
        <dbReference type="ChEBI" id="CHEBI:57692"/>
    </ligand>
</feature>
<feature type="binding site" evidence="10">
    <location>
        <position position="166"/>
    </location>
    <ligand>
        <name>FAD</name>
        <dbReference type="ChEBI" id="CHEBI:57692"/>
    </ligand>
</feature>
<evidence type="ECO:0000256" key="4">
    <source>
        <dbReference type="ARBA" id="ARBA00022741"/>
    </source>
</evidence>
<comment type="catalytic activity">
    <reaction evidence="8">
        <text>L-proline + a quinone = (S)-1-pyrroline-5-carboxylate + a quinol + H(+)</text>
        <dbReference type="Rhea" id="RHEA:23784"/>
        <dbReference type="ChEBI" id="CHEBI:15378"/>
        <dbReference type="ChEBI" id="CHEBI:17388"/>
        <dbReference type="ChEBI" id="CHEBI:24646"/>
        <dbReference type="ChEBI" id="CHEBI:60039"/>
        <dbReference type="ChEBI" id="CHEBI:132124"/>
        <dbReference type="EC" id="1.5.5.2"/>
    </reaction>
</comment>
<dbReference type="AlphaFoldDB" id="W9GI51"/>
<evidence type="ECO:0000256" key="3">
    <source>
        <dbReference type="ARBA" id="ARBA00022630"/>
    </source>
</evidence>
<dbReference type="SUPFAM" id="SSF51730">
    <property type="entry name" value="FAD-linked oxidoreductase"/>
    <property type="match status" value="1"/>
</dbReference>
<dbReference type="GO" id="GO:0004657">
    <property type="term" value="F:proline dehydrogenase activity"/>
    <property type="evidence" value="ECO:0007669"/>
    <property type="project" value="UniProtKB-EC"/>
</dbReference>
<dbReference type="eggNOG" id="COG0506">
    <property type="taxonomic scope" value="Bacteria"/>
</dbReference>
<dbReference type="InterPro" id="IPR029041">
    <property type="entry name" value="FAD-linked_oxidoreductase-like"/>
</dbReference>
<dbReference type="PATRIC" id="fig|1386089.3.peg.11"/>